<organism evidence="7 8">
    <name type="scientific">Catalinimonas alkaloidigena</name>
    <dbReference type="NCBI Taxonomy" id="1075417"/>
    <lineage>
        <taxon>Bacteria</taxon>
        <taxon>Pseudomonadati</taxon>
        <taxon>Bacteroidota</taxon>
        <taxon>Cytophagia</taxon>
        <taxon>Cytophagales</taxon>
        <taxon>Catalimonadaceae</taxon>
        <taxon>Catalinimonas</taxon>
    </lineage>
</organism>
<evidence type="ECO:0000313" key="8">
    <source>
        <dbReference type="Proteomes" id="UP000198510"/>
    </source>
</evidence>
<evidence type="ECO:0000256" key="3">
    <source>
        <dbReference type="ARBA" id="ARBA00023004"/>
    </source>
</evidence>
<dbReference type="SUPFAM" id="SSF46626">
    <property type="entry name" value="Cytochrome c"/>
    <property type="match status" value="1"/>
</dbReference>
<dbReference type="AlphaFoldDB" id="A0A1G9BBA9"/>
<feature type="signal peptide" evidence="5">
    <location>
        <begin position="1"/>
        <end position="21"/>
    </location>
</feature>
<evidence type="ECO:0000259" key="6">
    <source>
        <dbReference type="PROSITE" id="PS51007"/>
    </source>
</evidence>
<dbReference type="InterPro" id="IPR036909">
    <property type="entry name" value="Cyt_c-like_dom_sf"/>
</dbReference>
<keyword evidence="1 4" id="KW-0349">Heme</keyword>
<keyword evidence="2 4" id="KW-0479">Metal-binding</keyword>
<dbReference type="STRING" id="1075417.SAMN05421823_102568"/>
<dbReference type="OrthoDB" id="9811395at2"/>
<name>A0A1G9BBA9_9BACT</name>
<dbReference type="GO" id="GO:0009055">
    <property type="term" value="F:electron transfer activity"/>
    <property type="evidence" value="ECO:0007669"/>
    <property type="project" value="InterPro"/>
</dbReference>
<proteinExistence type="predicted"/>
<dbReference type="Pfam" id="PF00034">
    <property type="entry name" value="Cytochrom_C"/>
    <property type="match status" value="1"/>
</dbReference>
<dbReference type="InterPro" id="IPR009056">
    <property type="entry name" value="Cyt_c-like_dom"/>
</dbReference>
<dbReference type="RefSeq" id="WP_089680332.1">
    <property type="nucleotide sequence ID" value="NZ_FNFO01000002.1"/>
</dbReference>
<gene>
    <name evidence="7" type="ORF">SAMN05421823_102568</name>
</gene>
<dbReference type="Gene3D" id="1.10.760.10">
    <property type="entry name" value="Cytochrome c-like domain"/>
    <property type="match status" value="1"/>
</dbReference>
<accession>A0A1G9BBA9</accession>
<evidence type="ECO:0000256" key="4">
    <source>
        <dbReference type="PROSITE-ProRule" id="PRU00433"/>
    </source>
</evidence>
<reference evidence="7 8" key="1">
    <citation type="submission" date="2016-10" db="EMBL/GenBank/DDBJ databases">
        <authorList>
            <person name="de Groot N.N."/>
        </authorList>
    </citation>
    <scope>NUCLEOTIDE SEQUENCE [LARGE SCALE GENOMIC DNA]</scope>
    <source>
        <strain evidence="7 8">DSM 25186</strain>
    </source>
</reference>
<sequence>MKLTLILALLSVVVLPSFVESNDDDLQASMERGKTVYSNLCIACHMAEGQGMAGVFPPLAESDYLMADKARSIKIALVGLQGPVTVNGVTYQGAMPATGLSDQEVADVLNYVRNSWGNKGEIVKLEEVKKVREGTK</sequence>
<evidence type="ECO:0000256" key="2">
    <source>
        <dbReference type="ARBA" id="ARBA00022723"/>
    </source>
</evidence>
<feature type="domain" description="Cytochrome c" evidence="6">
    <location>
        <begin position="28"/>
        <end position="116"/>
    </location>
</feature>
<dbReference type="PANTHER" id="PTHR35008:SF8">
    <property type="entry name" value="ALCOHOL DEHYDROGENASE CYTOCHROME C SUBUNIT"/>
    <property type="match status" value="1"/>
</dbReference>
<dbReference type="GO" id="GO:0020037">
    <property type="term" value="F:heme binding"/>
    <property type="evidence" value="ECO:0007669"/>
    <property type="project" value="InterPro"/>
</dbReference>
<feature type="chain" id="PRO_5011747315" evidence="5">
    <location>
        <begin position="22"/>
        <end position="136"/>
    </location>
</feature>
<keyword evidence="8" id="KW-1185">Reference proteome</keyword>
<evidence type="ECO:0000256" key="1">
    <source>
        <dbReference type="ARBA" id="ARBA00022617"/>
    </source>
</evidence>
<dbReference type="PANTHER" id="PTHR35008">
    <property type="entry name" value="BLL4482 PROTEIN-RELATED"/>
    <property type="match status" value="1"/>
</dbReference>
<evidence type="ECO:0000256" key="5">
    <source>
        <dbReference type="SAM" id="SignalP"/>
    </source>
</evidence>
<dbReference type="InterPro" id="IPR051459">
    <property type="entry name" value="Cytochrome_c-type_DH"/>
</dbReference>
<evidence type="ECO:0000313" key="7">
    <source>
        <dbReference type="EMBL" id="SDK36761.1"/>
    </source>
</evidence>
<dbReference type="GO" id="GO:0046872">
    <property type="term" value="F:metal ion binding"/>
    <property type="evidence" value="ECO:0007669"/>
    <property type="project" value="UniProtKB-KW"/>
</dbReference>
<keyword evidence="5" id="KW-0732">Signal</keyword>
<dbReference type="PROSITE" id="PS51007">
    <property type="entry name" value="CYTC"/>
    <property type="match status" value="1"/>
</dbReference>
<keyword evidence="3 4" id="KW-0408">Iron</keyword>
<protein>
    <submittedName>
        <fullName evidence="7">Nitrite reductase (NO-forming)</fullName>
    </submittedName>
</protein>
<dbReference type="Proteomes" id="UP000198510">
    <property type="component" value="Unassembled WGS sequence"/>
</dbReference>
<dbReference type="EMBL" id="FNFO01000002">
    <property type="protein sequence ID" value="SDK36761.1"/>
    <property type="molecule type" value="Genomic_DNA"/>
</dbReference>